<dbReference type="PRINTS" id="PR00081">
    <property type="entry name" value="GDHRDH"/>
</dbReference>
<dbReference type="PANTHER" id="PTHR42760:SF133">
    <property type="entry name" value="3-OXOACYL-[ACYL-CARRIER-PROTEIN] REDUCTASE"/>
    <property type="match status" value="1"/>
</dbReference>
<name>H6N3S3_GORPV</name>
<dbReference type="InterPro" id="IPR002347">
    <property type="entry name" value="SDR_fam"/>
</dbReference>
<evidence type="ECO:0000313" key="5">
    <source>
        <dbReference type="Proteomes" id="UP000009154"/>
    </source>
</evidence>
<dbReference type="Pfam" id="PF13561">
    <property type="entry name" value="adh_short_C2"/>
    <property type="match status" value="1"/>
</dbReference>
<evidence type="ECO:0000313" key="4">
    <source>
        <dbReference type="EMBL" id="AFA73544.1"/>
    </source>
</evidence>
<dbReference type="SMART" id="SM00822">
    <property type="entry name" value="PKS_KR"/>
    <property type="match status" value="1"/>
</dbReference>
<dbReference type="Proteomes" id="UP000009154">
    <property type="component" value="Chromosome"/>
</dbReference>
<gene>
    <name evidence="4" type="primary">cpnA</name>
    <name evidence="4" type="ordered locus">GPOL_c25150</name>
</gene>
<reference evidence="4 5" key="1">
    <citation type="journal article" date="2012" name="Appl. Environ. Microbiol.">
        <title>Involvement of two latex-clearing proteins during rubber degradation and insights into the subsequent degradation pathway revealed by the genome sequence of Gordonia polyisoprenivorans strain VH2.</title>
        <authorList>
            <person name="Hiessl S."/>
            <person name="Schuldes J."/>
            <person name="Thurmer A."/>
            <person name="Halbsguth T."/>
            <person name="Broker D."/>
            <person name="Angelov A."/>
            <person name="Liebl W."/>
            <person name="Daniel R."/>
            <person name="Steinbuchel A."/>
        </authorList>
    </citation>
    <scope>NUCLEOTIDE SEQUENCE [LARGE SCALE GENOMIC DNA]</scope>
    <source>
        <strain evidence="5">DSM 44266 / VH2</strain>
    </source>
</reference>
<dbReference type="AlphaFoldDB" id="H6N3S3"/>
<dbReference type="SUPFAM" id="SSF51735">
    <property type="entry name" value="NAD(P)-binding Rossmann-fold domains"/>
    <property type="match status" value="1"/>
</dbReference>
<dbReference type="PROSITE" id="PS00061">
    <property type="entry name" value="ADH_SHORT"/>
    <property type="match status" value="1"/>
</dbReference>
<evidence type="ECO:0000256" key="2">
    <source>
        <dbReference type="ARBA" id="ARBA00023002"/>
    </source>
</evidence>
<dbReference type="FunFam" id="3.40.50.720:FF:000084">
    <property type="entry name" value="Short-chain dehydrogenase reductase"/>
    <property type="match status" value="1"/>
</dbReference>
<keyword evidence="5" id="KW-1185">Reference proteome</keyword>
<accession>H6N3S3</accession>
<dbReference type="RefSeq" id="WP_014360131.1">
    <property type="nucleotide sequence ID" value="NC_016906.1"/>
</dbReference>
<dbReference type="InterPro" id="IPR020904">
    <property type="entry name" value="Sc_DH/Rdtase_CS"/>
</dbReference>
<dbReference type="PRINTS" id="PR00080">
    <property type="entry name" value="SDRFAMILY"/>
</dbReference>
<dbReference type="EC" id="1.1.1.163" evidence="4"/>
<dbReference type="GO" id="GO:0048038">
    <property type="term" value="F:quinone binding"/>
    <property type="evidence" value="ECO:0007669"/>
    <property type="project" value="TreeGrafter"/>
</dbReference>
<dbReference type="EMBL" id="CP003119">
    <property type="protein sequence ID" value="AFA73544.1"/>
    <property type="molecule type" value="Genomic_DNA"/>
</dbReference>
<dbReference type="KEGG" id="gpo:GPOL_c25150"/>
<dbReference type="InterPro" id="IPR057326">
    <property type="entry name" value="KR_dom"/>
</dbReference>
<dbReference type="GO" id="GO:0055041">
    <property type="term" value="F:cyclopentanol dehydrogenase activity"/>
    <property type="evidence" value="ECO:0007669"/>
    <property type="project" value="UniProtKB-EC"/>
</dbReference>
<dbReference type="STRING" id="1112204.GPOL_c25150"/>
<keyword evidence="2 4" id="KW-0560">Oxidoreductase</keyword>
<dbReference type="InterPro" id="IPR036291">
    <property type="entry name" value="NAD(P)-bd_dom_sf"/>
</dbReference>
<evidence type="ECO:0000259" key="3">
    <source>
        <dbReference type="SMART" id="SM00822"/>
    </source>
</evidence>
<comment type="similarity">
    <text evidence="1">Belongs to the short-chain dehydrogenases/reductases (SDR) family.</text>
</comment>
<dbReference type="GeneID" id="90159559"/>
<dbReference type="NCBIfam" id="NF005559">
    <property type="entry name" value="PRK07231.1"/>
    <property type="match status" value="1"/>
</dbReference>
<feature type="domain" description="Ketoreductase" evidence="3">
    <location>
        <begin position="10"/>
        <end position="197"/>
    </location>
</feature>
<dbReference type="eggNOG" id="COG1028">
    <property type="taxonomic scope" value="Bacteria"/>
</dbReference>
<organism evidence="4 5">
    <name type="scientific">Gordonia polyisoprenivorans (strain DSM 44266 / VH2)</name>
    <dbReference type="NCBI Taxonomy" id="1112204"/>
    <lineage>
        <taxon>Bacteria</taxon>
        <taxon>Bacillati</taxon>
        <taxon>Actinomycetota</taxon>
        <taxon>Actinomycetes</taxon>
        <taxon>Mycobacteriales</taxon>
        <taxon>Gordoniaceae</taxon>
        <taxon>Gordonia</taxon>
    </lineage>
</organism>
<evidence type="ECO:0000256" key="1">
    <source>
        <dbReference type="ARBA" id="ARBA00006484"/>
    </source>
</evidence>
<dbReference type="GO" id="GO:0006633">
    <property type="term" value="P:fatty acid biosynthetic process"/>
    <property type="evidence" value="ECO:0007669"/>
    <property type="project" value="TreeGrafter"/>
</dbReference>
<dbReference type="PANTHER" id="PTHR42760">
    <property type="entry name" value="SHORT-CHAIN DEHYDROGENASES/REDUCTASES FAMILY MEMBER"/>
    <property type="match status" value="1"/>
</dbReference>
<proteinExistence type="inferred from homology"/>
<dbReference type="HOGENOM" id="CLU_010194_1_0_11"/>
<dbReference type="Gene3D" id="3.40.50.720">
    <property type="entry name" value="NAD(P)-binding Rossmann-like Domain"/>
    <property type="match status" value="1"/>
</dbReference>
<sequence length="258" mass="25943">MTQTDLLDGKVCVVTGAARGIGRATAIAFARSGASTVVVLDLPDSDPAGEPSTADLVSEAGAKCIVISGDVSVSGDVDRAVAAAEDNGGLDVIVNNAGISPQVPPLIEFSDEQFQRITSVNLFGTFYGCRAAARAMMPRGRGSIINMSSIAGLVGAAGNCAYGASKGGIRLLTYSLAVELGPLGIRVNALHPGVIDTDMSKQAFADPDVVAAITGHIPSARIGTADEVGSAAVYLASDLSSYVNGASQTVDGGLAIAF</sequence>
<protein>
    <submittedName>
        <fullName evidence="4">Cyclopentanol dehydrogenase CpnA</fullName>
        <ecNumber evidence="4">1.1.1.163</ecNumber>
    </submittedName>
</protein>